<dbReference type="Gene3D" id="3.90.1720.10">
    <property type="entry name" value="endopeptidase domain like (from Nostoc punctiforme)"/>
    <property type="match status" value="1"/>
</dbReference>
<evidence type="ECO:0000313" key="3">
    <source>
        <dbReference type="EMBL" id="SEH16160.1"/>
    </source>
</evidence>
<evidence type="ECO:0000313" key="4">
    <source>
        <dbReference type="Proteomes" id="UP000222056"/>
    </source>
</evidence>
<feature type="domain" description="Peptidase C51" evidence="2">
    <location>
        <begin position="98"/>
        <end position="177"/>
    </location>
</feature>
<organism evidence="3 4">
    <name type="scientific">Thermoleophilum album</name>
    <dbReference type="NCBI Taxonomy" id="29539"/>
    <lineage>
        <taxon>Bacteria</taxon>
        <taxon>Bacillati</taxon>
        <taxon>Actinomycetota</taxon>
        <taxon>Thermoleophilia</taxon>
        <taxon>Thermoleophilales</taxon>
        <taxon>Thermoleophilaceae</taxon>
        <taxon>Thermoleophilum</taxon>
    </lineage>
</organism>
<reference evidence="4" key="1">
    <citation type="submission" date="2016-10" db="EMBL/GenBank/DDBJ databases">
        <authorList>
            <person name="Varghese N."/>
            <person name="Submissions S."/>
        </authorList>
    </citation>
    <scope>NUCLEOTIDE SEQUENCE [LARGE SCALE GENOMIC DNA]</scope>
    <source>
        <strain evidence="4">ATCC 35263</strain>
    </source>
</reference>
<dbReference type="Pfam" id="PF05257">
    <property type="entry name" value="CHAP"/>
    <property type="match status" value="1"/>
</dbReference>
<dbReference type="InterPro" id="IPR007921">
    <property type="entry name" value="CHAP_dom"/>
</dbReference>
<dbReference type="EMBL" id="FNWJ01000003">
    <property type="protein sequence ID" value="SEH16160.1"/>
    <property type="molecule type" value="Genomic_DNA"/>
</dbReference>
<sequence length="201" mass="20878">MSLDSTLVRIDEISRLFAPPLAPTAPPPPASAGATSFARALSQAGEAPAASGLPGGGNQRMVSLAQAEVGQTEQPRGSNNSARIAEYRSAVPGGPIGPWCAYFASWVAREAGMPLGDRGQGFARVDDVWAWAQRNGRATPAGPNVTPRPGDLIIWDEHMGIVESVRPDGSIQTIEGNSSDQVARRVHPGGGGNAVGFVRMS</sequence>
<accession>A0A1H6G0P3</accession>
<evidence type="ECO:0000259" key="2">
    <source>
        <dbReference type="Pfam" id="PF05257"/>
    </source>
</evidence>
<dbReference type="AlphaFoldDB" id="A0A1H6G0P3"/>
<dbReference type="SUPFAM" id="SSF54001">
    <property type="entry name" value="Cysteine proteinases"/>
    <property type="match status" value="1"/>
</dbReference>
<name>A0A1H6G0P3_THEAL</name>
<proteinExistence type="predicted"/>
<keyword evidence="4" id="KW-1185">Reference proteome</keyword>
<dbReference type="Proteomes" id="UP000222056">
    <property type="component" value="Unassembled WGS sequence"/>
</dbReference>
<dbReference type="OrthoDB" id="5124837at2"/>
<feature type="region of interest" description="Disordered" evidence="1">
    <location>
        <begin position="18"/>
        <end position="37"/>
    </location>
</feature>
<gene>
    <name evidence="3" type="ORF">SAMN02745716_2099</name>
</gene>
<dbReference type="RefSeq" id="WP_093119019.1">
    <property type="nucleotide sequence ID" value="NZ_FNWJ01000003.1"/>
</dbReference>
<evidence type="ECO:0000256" key="1">
    <source>
        <dbReference type="SAM" id="MobiDB-lite"/>
    </source>
</evidence>
<dbReference type="InterPro" id="IPR038765">
    <property type="entry name" value="Papain-like_cys_pep_sf"/>
</dbReference>
<dbReference type="STRING" id="29539.SAMN02745716_2099"/>
<protein>
    <submittedName>
        <fullName evidence="3">CHAP domain-containing protein</fullName>
    </submittedName>
</protein>
<feature type="compositionally biased region" description="Pro residues" evidence="1">
    <location>
        <begin position="20"/>
        <end position="30"/>
    </location>
</feature>